<dbReference type="InterPro" id="IPR003439">
    <property type="entry name" value="ABC_transporter-like_ATP-bd"/>
</dbReference>
<evidence type="ECO:0000256" key="7">
    <source>
        <dbReference type="ARBA" id="ARBA00022967"/>
    </source>
</evidence>
<organism evidence="12 13">
    <name type="scientific">Streptomyces venezuelae</name>
    <dbReference type="NCBI Taxonomy" id="54571"/>
    <lineage>
        <taxon>Bacteria</taxon>
        <taxon>Bacillati</taxon>
        <taxon>Actinomycetota</taxon>
        <taxon>Actinomycetes</taxon>
        <taxon>Kitasatosporales</taxon>
        <taxon>Streptomycetaceae</taxon>
        <taxon>Streptomyces</taxon>
    </lineage>
</organism>
<evidence type="ECO:0000256" key="8">
    <source>
        <dbReference type="ARBA" id="ARBA00023136"/>
    </source>
</evidence>
<dbReference type="GO" id="GO:0005886">
    <property type="term" value="C:plasma membrane"/>
    <property type="evidence" value="ECO:0007669"/>
    <property type="project" value="UniProtKB-SubCell"/>
</dbReference>
<dbReference type="PROSITE" id="PS00211">
    <property type="entry name" value="ABC_TRANSPORTER_1"/>
    <property type="match status" value="1"/>
</dbReference>
<gene>
    <name evidence="12" type="ORF">DEJ49_25815</name>
</gene>
<evidence type="ECO:0000256" key="10">
    <source>
        <dbReference type="ARBA" id="ARBA00049985"/>
    </source>
</evidence>
<dbReference type="Proteomes" id="UP000324015">
    <property type="component" value="Chromosome"/>
</dbReference>
<feature type="domain" description="ABC transporter" evidence="11">
    <location>
        <begin position="16"/>
        <end position="241"/>
    </location>
</feature>
<dbReference type="CDD" id="cd03230">
    <property type="entry name" value="ABC_DR_subfamily_A"/>
    <property type="match status" value="1"/>
</dbReference>
<evidence type="ECO:0000313" key="13">
    <source>
        <dbReference type="Proteomes" id="UP000324015"/>
    </source>
</evidence>
<keyword evidence="7" id="KW-1278">Translocase</keyword>
<dbReference type="GO" id="GO:0016887">
    <property type="term" value="F:ATP hydrolysis activity"/>
    <property type="evidence" value="ECO:0007669"/>
    <property type="project" value="InterPro"/>
</dbReference>
<comment type="similarity">
    <text evidence="10">Belongs to the ABC transporter superfamily. Drug exporter-1 (DrugE1) (TC 3.A.1.105) family.</text>
</comment>
<keyword evidence="5" id="KW-0547">Nucleotide-binding</keyword>
<dbReference type="GO" id="GO:0008559">
    <property type="term" value="F:ABC-type xenobiotic transporter activity"/>
    <property type="evidence" value="ECO:0007669"/>
    <property type="project" value="UniProtKB-EC"/>
</dbReference>
<evidence type="ECO:0000256" key="9">
    <source>
        <dbReference type="ARBA" id="ARBA00023251"/>
    </source>
</evidence>
<protein>
    <recommendedName>
        <fullName evidence="2">ABC-type xenobiotic transporter</fullName>
        <ecNumber evidence="2">7.6.2.2</ecNumber>
    </recommendedName>
</protein>
<evidence type="ECO:0000313" key="12">
    <source>
        <dbReference type="EMBL" id="QES43952.1"/>
    </source>
</evidence>
<keyword evidence="4" id="KW-1003">Cell membrane</keyword>
<proteinExistence type="inferred from homology"/>
<dbReference type="SUPFAM" id="SSF52540">
    <property type="entry name" value="P-loop containing nucleoside triphosphate hydrolases"/>
    <property type="match status" value="1"/>
</dbReference>
<evidence type="ECO:0000256" key="3">
    <source>
        <dbReference type="ARBA" id="ARBA00022448"/>
    </source>
</evidence>
<keyword evidence="6 12" id="KW-0067">ATP-binding</keyword>
<dbReference type="SMART" id="SM00382">
    <property type="entry name" value="AAA"/>
    <property type="match status" value="1"/>
</dbReference>
<dbReference type="AlphaFoldDB" id="A0A5P2CM21"/>
<dbReference type="Gene3D" id="3.40.50.300">
    <property type="entry name" value="P-loop containing nucleotide triphosphate hydrolases"/>
    <property type="match status" value="1"/>
</dbReference>
<dbReference type="InterPro" id="IPR050763">
    <property type="entry name" value="ABC_transporter_ATP-binding"/>
</dbReference>
<dbReference type="GO" id="GO:0005524">
    <property type="term" value="F:ATP binding"/>
    <property type="evidence" value="ECO:0007669"/>
    <property type="project" value="UniProtKB-KW"/>
</dbReference>
<evidence type="ECO:0000256" key="6">
    <source>
        <dbReference type="ARBA" id="ARBA00022840"/>
    </source>
</evidence>
<reference evidence="12 13" key="1">
    <citation type="submission" date="2018-05" db="EMBL/GenBank/DDBJ databases">
        <title>Streptomyces venezuelae.</title>
        <authorList>
            <person name="Kim W."/>
            <person name="Lee N."/>
            <person name="Cho B.-K."/>
        </authorList>
    </citation>
    <scope>NUCLEOTIDE SEQUENCE [LARGE SCALE GENOMIC DNA]</scope>
    <source>
        <strain evidence="12 13">ATCC 14585</strain>
    </source>
</reference>
<dbReference type="EMBL" id="CP029191">
    <property type="protein sequence ID" value="QES43952.1"/>
    <property type="molecule type" value="Genomic_DNA"/>
</dbReference>
<evidence type="ECO:0000256" key="2">
    <source>
        <dbReference type="ARBA" id="ARBA00012191"/>
    </source>
</evidence>
<dbReference type="InterPro" id="IPR027417">
    <property type="entry name" value="P-loop_NTPase"/>
</dbReference>
<comment type="subcellular location">
    <subcellularLocation>
        <location evidence="1">Cell membrane</location>
        <topology evidence="1">Peripheral membrane protein</topology>
        <orientation evidence="1">Cytoplasmic side</orientation>
    </subcellularLocation>
</comment>
<dbReference type="PANTHER" id="PTHR42711">
    <property type="entry name" value="ABC TRANSPORTER ATP-BINDING PROTEIN"/>
    <property type="match status" value="1"/>
</dbReference>
<accession>A0A5P2CM21</accession>
<dbReference type="PROSITE" id="PS50893">
    <property type="entry name" value="ABC_TRANSPORTER_2"/>
    <property type="match status" value="1"/>
</dbReference>
<evidence type="ECO:0000256" key="4">
    <source>
        <dbReference type="ARBA" id="ARBA00022475"/>
    </source>
</evidence>
<dbReference type="GO" id="GO:0046677">
    <property type="term" value="P:response to antibiotic"/>
    <property type="evidence" value="ECO:0007669"/>
    <property type="project" value="UniProtKB-KW"/>
</dbReference>
<evidence type="ECO:0000259" key="11">
    <source>
        <dbReference type="PROSITE" id="PS50893"/>
    </source>
</evidence>
<dbReference type="FunFam" id="3.40.50.300:FF:000589">
    <property type="entry name" value="ABC transporter, ATP-binding subunit"/>
    <property type="match status" value="1"/>
</dbReference>
<keyword evidence="8" id="KW-0472">Membrane</keyword>
<sequence>MPAPPPTGDSRRMPLIEVHGLSKAYGGRTVVDGVSFGVEEGEIFGILGPNGAGKTTTVECVEGLRVPDSGVVRVAGLDPVADHQRLTHVLGAQLQQSELQPKLTVREALELYAAFYADPADWRPLAERLRLTDKLDSRFGRLSGGQKQRLFIALALIGNPKVVVLDELTTGLDPRARRDTWELIEDVRDRGVTVLLVTHFMEEAQRLCDRIAVIDKGRVAALDSPAGLISRSASSTVMSFTPSAPLDERALAALPAVTSVQERDGRYTLNGTDETVDAAITLLARRHITAHQLRVADATLDDAFLDLTGASA</sequence>
<name>A0A5P2CM21_STRVZ</name>
<keyword evidence="9" id="KW-0046">Antibiotic resistance</keyword>
<dbReference type="InterPro" id="IPR003593">
    <property type="entry name" value="AAA+_ATPase"/>
</dbReference>
<dbReference type="Pfam" id="PF00005">
    <property type="entry name" value="ABC_tran"/>
    <property type="match status" value="1"/>
</dbReference>
<dbReference type="InterPro" id="IPR017871">
    <property type="entry name" value="ABC_transporter-like_CS"/>
</dbReference>
<keyword evidence="3" id="KW-0813">Transport</keyword>
<evidence type="ECO:0000256" key="5">
    <source>
        <dbReference type="ARBA" id="ARBA00022741"/>
    </source>
</evidence>
<evidence type="ECO:0000256" key="1">
    <source>
        <dbReference type="ARBA" id="ARBA00004413"/>
    </source>
</evidence>
<dbReference type="EC" id="7.6.2.2" evidence="2"/>
<dbReference type="PANTHER" id="PTHR42711:SF16">
    <property type="entry name" value="ABC TRANSPORTER ATP-BINDING PROTEIN"/>
    <property type="match status" value="1"/>
</dbReference>